<name>A0A8J2NI92_9HEXA</name>
<protein>
    <submittedName>
        <fullName evidence="2">Uncharacterized protein</fullName>
    </submittedName>
</protein>
<evidence type="ECO:0000313" key="3">
    <source>
        <dbReference type="Proteomes" id="UP000708208"/>
    </source>
</evidence>
<feature type="non-terminal residue" evidence="2">
    <location>
        <position position="1"/>
    </location>
</feature>
<accession>A0A8J2NI92</accession>
<organism evidence="2 3">
    <name type="scientific">Allacma fusca</name>
    <dbReference type="NCBI Taxonomy" id="39272"/>
    <lineage>
        <taxon>Eukaryota</taxon>
        <taxon>Metazoa</taxon>
        <taxon>Ecdysozoa</taxon>
        <taxon>Arthropoda</taxon>
        <taxon>Hexapoda</taxon>
        <taxon>Collembola</taxon>
        <taxon>Symphypleona</taxon>
        <taxon>Sminthuridae</taxon>
        <taxon>Allacma</taxon>
    </lineage>
</organism>
<comment type="caution">
    <text evidence="2">The sequence shown here is derived from an EMBL/GenBank/DDBJ whole genome shotgun (WGS) entry which is preliminary data.</text>
</comment>
<evidence type="ECO:0000256" key="1">
    <source>
        <dbReference type="SAM" id="MobiDB-lite"/>
    </source>
</evidence>
<feature type="region of interest" description="Disordered" evidence="1">
    <location>
        <begin position="58"/>
        <end position="83"/>
    </location>
</feature>
<dbReference type="Proteomes" id="UP000708208">
    <property type="component" value="Unassembled WGS sequence"/>
</dbReference>
<sequence>VDNLPDSEKNVAQAAFSRFKDFFKDPTKSKTIVHDEDLLEDPLNSDIKKIVTTTPPALESTTLSTTPAPTRRTVYRPRTTTPIPKTTRVRKIKRPAGFRRITTTPAPRGTELPDDFLQGITRTNNREIVEFQPEQFQDY</sequence>
<keyword evidence="3" id="KW-1185">Reference proteome</keyword>
<dbReference type="AlphaFoldDB" id="A0A8J2NI92"/>
<evidence type="ECO:0000313" key="2">
    <source>
        <dbReference type="EMBL" id="CAG7633045.1"/>
    </source>
</evidence>
<feature type="compositionally biased region" description="Low complexity" evidence="1">
    <location>
        <begin position="65"/>
        <end position="83"/>
    </location>
</feature>
<dbReference type="EMBL" id="CAJVCH010000598">
    <property type="protein sequence ID" value="CAG7633045.1"/>
    <property type="molecule type" value="Genomic_DNA"/>
</dbReference>
<reference evidence="2" key="1">
    <citation type="submission" date="2021-06" db="EMBL/GenBank/DDBJ databases">
        <authorList>
            <person name="Hodson N. C."/>
            <person name="Mongue J. A."/>
            <person name="Jaron S. K."/>
        </authorList>
    </citation>
    <scope>NUCLEOTIDE SEQUENCE</scope>
</reference>
<gene>
    <name evidence="2" type="ORF">AFUS01_LOCUS169</name>
</gene>
<proteinExistence type="predicted"/>
<feature type="non-terminal residue" evidence="2">
    <location>
        <position position="139"/>
    </location>
</feature>